<feature type="chain" id="PRO_5009306086" evidence="1">
    <location>
        <begin position="32"/>
        <end position="81"/>
    </location>
</feature>
<dbReference type="AlphaFoldDB" id="A0A1I7SG13"/>
<dbReference type="WBParaSite" id="BXY_1197700.1">
    <property type="protein sequence ID" value="BXY_1197700.1"/>
    <property type="gene ID" value="BXY_1197700"/>
</dbReference>
<evidence type="ECO:0000313" key="3">
    <source>
        <dbReference type="WBParaSite" id="BXY_1197700.1"/>
    </source>
</evidence>
<proteinExistence type="predicted"/>
<evidence type="ECO:0000256" key="1">
    <source>
        <dbReference type="SAM" id="SignalP"/>
    </source>
</evidence>
<feature type="signal peptide" evidence="1">
    <location>
        <begin position="1"/>
        <end position="31"/>
    </location>
</feature>
<evidence type="ECO:0000313" key="2">
    <source>
        <dbReference type="Proteomes" id="UP000095284"/>
    </source>
</evidence>
<accession>A0A1I7SG13</accession>
<organism evidence="2 3">
    <name type="scientific">Bursaphelenchus xylophilus</name>
    <name type="common">Pinewood nematode worm</name>
    <name type="synonym">Aphelenchoides xylophilus</name>
    <dbReference type="NCBI Taxonomy" id="6326"/>
    <lineage>
        <taxon>Eukaryota</taxon>
        <taxon>Metazoa</taxon>
        <taxon>Ecdysozoa</taxon>
        <taxon>Nematoda</taxon>
        <taxon>Chromadorea</taxon>
        <taxon>Rhabditida</taxon>
        <taxon>Tylenchina</taxon>
        <taxon>Tylenchomorpha</taxon>
        <taxon>Aphelenchoidea</taxon>
        <taxon>Aphelenchoididae</taxon>
        <taxon>Bursaphelenchus</taxon>
    </lineage>
</organism>
<sequence length="81" mass="8890">MDLGAVSRPNRTFPGMILVFVLSLCIATVRGLSTAQMVPPSVARATEARHAVSFGDLENGRIAWRIKREDLPWKGSYSFLG</sequence>
<keyword evidence="1" id="KW-0732">Signal</keyword>
<protein>
    <submittedName>
        <fullName evidence="3">PQQ_3 domain-containing protein</fullName>
    </submittedName>
</protein>
<dbReference type="Proteomes" id="UP000095284">
    <property type="component" value="Unplaced"/>
</dbReference>
<name>A0A1I7SG13_BURXY</name>
<reference evidence="3" key="1">
    <citation type="submission" date="2016-11" db="UniProtKB">
        <authorList>
            <consortium name="WormBaseParasite"/>
        </authorList>
    </citation>
    <scope>IDENTIFICATION</scope>
</reference>